<protein>
    <submittedName>
        <fullName evidence="2">Uncharacterized protein</fullName>
    </submittedName>
</protein>
<accession>A0AAV4EXG5</accession>
<proteinExistence type="predicted"/>
<name>A0AAV4EXG5_9GAST</name>
<gene>
    <name evidence="2" type="ORF">ElyMa_003666800</name>
</gene>
<dbReference type="Proteomes" id="UP000762676">
    <property type="component" value="Unassembled WGS sequence"/>
</dbReference>
<comment type="caution">
    <text evidence="2">The sequence shown here is derived from an EMBL/GenBank/DDBJ whole genome shotgun (WGS) entry which is preliminary data.</text>
</comment>
<sequence length="132" mass="15025">MSQQIFSNARVQQLSLMQLLPLSQMVKRQDRRFQIFSLRLLVIGRNHHLFPKGALTKAAQRVKKRIGVGLKAAFVLKEVIKSAKGQTKEIFNRLHVTAQTPPKISKNKKMRTCPEDTVTSEKTAERCRSGVK</sequence>
<evidence type="ECO:0000313" key="2">
    <source>
        <dbReference type="EMBL" id="GFR65743.1"/>
    </source>
</evidence>
<reference evidence="2 3" key="1">
    <citation type="journal article" date="2021" name="Elife">
        <title>Chloroplast acquisition without the gene transfer in kleptoplastic sea slugs, Plakobranchus ocellatus.</title>
        <authorList>
            <person name="Maeda T."/>
            <person name="Takahashi S."/>
            <person name="Yoshida T."/>
            <person name="Shimamura S."/>
            <person name="Takaki Y."/>
            <person name="Nagai Y."/>
            <person name="Toyoda A."/>
            <person name="Suzuki Y."/>
            <person name="Arimoto A."/>
            <person name="Ishii H."/>
            <person name="Satoh N."/>
            <person name="Nishiyama T."/>
            <person name="Hasebe M."/>
            <person name="Maruyama T."/>
            <person name="Minagawa J."/>
            <person name="Obokata J."/>
            <person name="Shigenobu S."/>
        </authorList>
    </citation>
    <scope>NUCLEOTIDE SEQUENCE [LARGE SCALE GENOMIC DNA]</scope>
</reference>
<keyword evidence="3" id="KW-1185">Reference proteome</keyword>
<evidence type="ECO:0000313" key="3">
    <source>
        <dbReference type="Proteomes" id="UP000762676"/>
    </source>
</evidence>
<feature type="compositionally biased region" description="Basic and acidic residues" evidence="1">
    <location>
        <begin position="122"/>
        <end position="132"/>
    </location>
</feature>
<dbReference type="AlphaFoldDB" id="A0AAV4EXG5"/>
<evidence type="ECO:0000256" key="1">
    <source>
        <dbReference type="SAM" id="MobiDB-lite"/>
    </source>
</evidence>
<organism evidence="2 3">
    <name type="scientific">Elysia marginata</name>
    <dbReference type="NCBI Taxonomy" id="1093978"/>
    <lineage>
        <taxon>Eukaryota</taxon>
        <taxon>Metazoa</taxon>
        <taxon>Spiralia</taxon>
        <taxon>Lophotrochozoa</taxon>
        <taxon>Mollusca</taxon>
        <taxon>Gastropoda</taxon>
        <taxon>Heterobranchia</taxon>
        <taxon>Euthyneura</taxon>
        <taxon>Panpulmonata</taxon>
        <taxon>Sacoglossa</taxon>
        <taxon>Placobranchoidea</taxon>
        <taxon>Plakobranchidae</taxon>
        <taxon>Elysia</taxon>
    </lineage>
</organism>
<feature type="region of interest" description="Disordered" evidence="1">
    <location>
        <begin position="102"/>
        <end position="132"/>
    </location>
</feature>
<dbReference type="EMBL" id="BMAT01007500">
    <property type="protein sequence ID" value="GFR65743.1"/>
    <property type="molecule type" value="Genomic_DNA"/>
</dbReference>